<proteinExistence type="predicted"/>
<protein>
    <submittedName>
        <fullName evidence="1">Uncharacterized protein</fullName>
    </submittedName>
</protein>
<evidence type="ECO:0000313" key="2">
    <source>
        <dbReference type="Proteomes" id="UP000799755"/>
    </source>
</evidence>
<accession>A0ACB6QXV6</accession>
<comment type="caution">
    <text evidence="1">The sequence shown here is derived from an EMBL/GenBank/DDBJ whole genome shotgun (WGS) entry which is preliminary data.</text>
</comment>
<reference evidence="1" key="1">
    <citation type="journal article" date="2020" name="Stud. Mycol.">
        <title>101 Dothideomycetes genomes: a test case for predicting lifestyles and emergence of pathogens.</title>
        <authorList>
            <person name="Haridas S."/>
            <person name="Albert R."/>
            <person name="Binder M."/>
            <person name="Bloem J."/>
            <person name="Labutti K."/>
            <person name="Salamov A."/>
            <person name="Andreopoulos B."/>
            <person name="Baker S."/>
            <person name="Barry K."/>
            <person name="Bills G."/>
            <person name="Bluhm B."/>
            <person name="Cannon C."/>
            <person name="Castanera R."/>
            <person name="Culley D."/>
            <person name="Daum C."/>
            <person name="Ezra D."/>
            <person name="Gonzalez J."/>
            <person name="Henrissat B."/>
            <person name="Kuo A."/>
            <person name="Liang C."/>
            <person name="Lipzen A."/>
            <person name="Lutzoni F."/>
            <person name="Magnuson J."/>
            <person name="Mondo S."/>
            <person name="Nolan M."/>
            <person name="Ohm R."/>
            <person name="Pangilinan J."/>
            <person name="Park H.-J."/>
            <person name="Ramirez L."/>
            <person name="Alfaro M."/>
            <person name="Sun H."/>
            <person name="Tritt A."/>
            <person name="Yoshinaga Y."/>
            <person name="Zwiers L.-H."/>
            <person name="Turgeon B."/>
            <person name="Goodwin S."/>
            <person name="Spatafora J."/>
            <person name="Crous P."/>
            <person name="Grigoriev I."/>
        </authorList>
    </citation>
    <scope>NUCLEOTIDE SEQUENCE</scope>
    <source>
        <strain evidence="1">ATCC 200398</strain>
    </source>
</reference>
<keyword evidence="2" id="KW-1185">Reference proteome</keyword>
<evidence type="ECO:0000313" key="1">
    <source>
        <dbReference type="EMBL" id="KAF2471705.1"/>
    </source>
</evidence>
<organism evidence="1 2">
    <name type="scientific">Lindgomyces ingoldianus</name>
    <dbReference type="NCBI Taxonomy" id="673940"/>
    <lineage>
        <taxon>Eukaryota</taxon>
        <taxon>Fungi</taxon>
        <taxon>Dikarya</taxon>
        <taxon>Ascomycota</taxon>
        <taxon>Pezizomycotina</taxon>
        <taxon>Dothideomycetes</taxon>
        <taxon>Pleosporomycetidae</taxon>
        <taxon>Pleosporales</taxon>
        <taxon>Lindgomycetaceae</taxon>
        <taxon>Lindgomyces</taxon>
    </lineage>
</organism>
<name>A0ACB6QXV6_9PLEO</name>
<dbReference type="EMBL" id="MU003504">
    <property type="protein sequence ID" value="KAF2471705.1"/>
    <property type="molecule type" value="Genomic_DNA"/>
</dbReference>
<dbReference type="Proteomes" id="UP000799755">
    <property type="component" value="Unassembled WGS sequence"/>
</dbReference>
<gene>
    <name evidence="1" type="ORF">BDR25DRAFT_354203</name>
</gene>
<sequence>MYPLGTAATDLQPQTRALNFCSLQDCAKWATESRPTPLKSPYKLPKRVIQSVLRTVPRASLNVRYGSQTRYVRTAHVTVTVHFVRTVVRPVGSPGCFFHSINAHFPFAAPERSKLPASILYLVVSPNRGSLQDNCSLKQHFFHSPYLSSPPKQRRRPDQAVLDIYRSHSDNQVPPLNNYESSTTPSSTTILDIWLLGVGSDNTCFSTTQEHTWWTECIDHDLGETNNFSKWAPQNERQSIPEILDDLGPNLTPLALAHNMVLFIHQIRYQSKQRGPLSSISQEHAFGTPSTSGLVPCPTELNNPSSSSVGDHIYTGIAGVQGDGKVGIRRIKTKMKHKLRVESQARQANRCNTCGLGFTYTKDLDRNQSSSHPCASSTKNPIQISMWKQILAERLPFTTHSDQEGYCGDIPHRSLGSPKRVWRSIWVTLNVAVELNISLWAVVLRTLERIELVLSNSPLFLSLILKHGSHPCPGRIYTPGVTGVVHELQVVSISV</sequence>